<dbReference type="EMBL" id="CP002483">
    <property type="protein sequence ID" value="ADW71338.1"/>
    <property type="molecule type" value="Genomic_DNA"/>
</dbReference>
<dbReference type="AlphaFoldDB" id="E8X7A4"/>
<feature type="region of interest" description="Disordered" evidence="1">
    <location>
        <begin position="1"/>
        <end position="34"/>
    </location>
</feature>
<protein>
    <recommendedName>
        <fullName evidence="2">DUF1731 domain-containing protein</fullName>
    </recommendedName>
</protein>
<accession>E8X7A4</accession>
<dbReference type="Pfam" id="PF08338">
    <property type="entry name" value="DUF1731"/>
    <property type="match status" value="1"/>
</dbReference>
<dbReference type="Proteomes" id="UP000000343">
    <property type="component" value="Plasmid pACIX903"/>
</dbReference>
<gene>
    <name evidence="3" type="ordered locus">AciX9_4387</name>
</gene>
<evidence type="ECO:0000259" key="2">
    <source>
        <dbReference type="Pfam" id="PF08338"/>
    </source>
</evidence>
<keyword evidence="4" id="KW-1185">Reference proteome</keyword>
<dbReference type="HOGENOM" id="CLU_1616691_0_0_0"/>
<evidence type="ECO:0000256" key="1">
    <source>
        <dbReference type="SAM" id="MobiDB-lite"/>
    </source>
</evidence>
<organism evidence="4">
    <name type="scientific">Granulicella tundricola (strain ATCC BAA-1859 / DSM 23138 / MP5ACTX9)</name>
    <dbReference type="NCBI Taxonomy" id="1198114"/>
    <lineage>
        <taxon>Bacteria</taxon>
        <taxon>Pseudomonadati</taxon>
        <taxon>Acidobacteriota</taxon>
        <taxon>Terriglobia</taxon>
        <taxon>Terriglobales</taxon>
        <taxon>Acidobacteriaceae</taxon>
        <taxon>Granulicella</taxon>
    </lineage>
</organism>
<sequence length="164" mass="17613">MSATAKQELESQGTFFSPPPAKREPKVAAPTAEDAASLAGVIESSIDPDLTADQAEALRRIEAACEPGESYLLTGHAGSGNVVAPQQVTSKAFNRLIGKAVDSKVRIRLPAWPFRLLLGQLADETILGSVRAMPGRLMRDGLVFHCNTLDVALARMNLRQPRTH</sequence>
<proteinExistence type="predicted"/>
<keyword evidence="3" id="KW-0614">Plasmid</keyword>
<dbReference type="InterPro" id="IPR013549">
    <property type="entry name" value="DUF1731"/>
</dbReference>
<feature type="domain" description="DUF1731" evidence="2">
    <location>
        <begin position="109"/>
        <end position="155"/>
    </location>
</feature>
<reference evidence="4" key="1">
    <citation type="submission" date="2011-01" db="EMBL/GenBank/DDBJ databases">
        <title>Complete sequence of plasmid3 of Acidobacterium sp. MP5ACTX9.</title>
        <authorList>
            <consortium name="US DOE Joint Genome Institute"/>
            <person name="Lucas S."/>
            <person name="Copeland A."/>
            <person name="Lapidus A."/>
            <person name="Cheng J.-F."/>
            <person name="Goodwin L."/>
            <person name="Pitluck S."/>
            <person name="Teshima H."/>
            <person name="Detter J.C."/>
            <person name="Han C."/>
            <person name="Tapia R."/>
            <person name="Land M."/>
            <person name="Hauser L."/>
            <person name="Kyrpides N."/>
            <person name="Ivanova N."/>
            <person name="Ovchinnikova G."/>
            <person name="Pagani I."/>
            <person name="Rawat S.R."/>
            <person name="Mannisto M."/>
            <person name="Haggblom M.M."/>
            <person name="Woyke T."/>
        </authorList>
    </citation>
    <scope>NUCLEOTIDE SEQUENCE [LARGE SCALE GENOMIC DNA]</scope>
    <source>
        <strain evidence="4">MP5ACTX9</strain>
        <plasmid evidence="4">Plasmid pACIX903</plasmid>
    </source>
</reference>
<evidence type="ECO:0000313" key="3">
    <source>
        <dbReference type="EMBL" id="ADW71338.1"/>
    </source>
</evidence>
<evidence type="ECO:0000313" key="4">
    <source>
        <dbReference type="Proteomes" id="UP000000343"/>
    </source>
</evidence>
<dbReference type="KEGG" id="acm:AciX9_4387"/>
<geneLocation type="plasmid" evidence="3 4">
    <name>pACIX903</name>
</geneLocation>
<dbReference type="Gene3D" id="3.40.50.720">
    <property type="entry name" value="NAD(P)-binding Rossmann-like Domain"/>
    <property type="match status" value="1"/>
</dbReference>
<name>E8X7A4_GRATM</name>
<feature type="compositionally biased region" description="Polar residues" evidence="1">
    <location>
        <begin position="1"/>
        <end position="15"/>
    </location>
</feature>